<dbReference type="InterPro" id="IPR017441">
    <property type="entry name" value="Protein_kinase_ATP_BS"/>
</dbReference>
<dbReference type="EMBL" id="JARBDR010000107">
    <property type="protein sequence ID" value="KAJ8321313.1"/>
    <property type="molecule type" value="Genomic_DNA"/>
</dbReference>
<evidence type="ECO:0000256" key="5">
    <source>
        <dbReference type="ARBA" id="ARBA00038035"/>
    </source>
</evidence>
<name>A0ABQ9G046_TEGGR</name>
<feature type="domain" description="Protein kinase" evidence="11">
    <location>
        <begin position="648"/>
        <end position="876"/>
    </location>
</feature>
<dbReference type="EC" id="2.7.12.2" evidence="6"/>
<comment type="catalytic activity">
    <reaction evidence="7">
        <text>L-seryl-[protein] + ATP = O-phospho-L-seryl-[protein] + ADP + H(+)</text>
        <dbReference type="Rhea" id="RHEA:17989"/>
        <dbReference type="Rhea" id="RHEA-COMP:9863"/>
        <dbReference type="Rhea" id="RHEA-COMP:11604"/>
        <dbReference type="ChEBI" id="CHEBI:15378"/>
        <dbReference type="ChEBI" id="CHEBI:29999"/>
        <dbReference type="ChEBI" id="CHEBI:30616"/>
        <dbReference type="ChEBI" id="CHEBI:83421"/>
        <dbReference type="ChEBI" id="CHEBI:456216"/>
        <dbReference type="EC" id="2.7.12.2"/>
    </reaction>
</comment>
<evidence type="ECO:0000256" key="10">
    <source>
        <dbReference type="PROSITE-ProRule" id="PRU10141"/>
    </source>
</evidence>
<dbReference type="InterPro" id="IPR011009">
    <property type="entry name" value="Kinase-like_dom_sf"/>
</dbReference>
<dbReference type="PANTHER" id="PTHR48013:SF9">
    <property type="entry name" value="DUAL SPECIFICITY MITOGEN-ACTIVATED PROTEIN KINASE KINASE 5"/>
    <property type="match status" value="1"/>
</dbReference>
<evidence type="ECO:0000256" key="3">
    <source>
        <dbReference type="ARBA" id="ARBA00022777"/>
    </source>
</evidence>
<evidence type="ECO:0000256" key="9">
    <source>
        <dbReference type="ARBA" id="ARBA00051693"/>
    </source>
</evidence>
<comment type="caution">
    <text evidence="12">The sequence shown here is derived from an EMBL/GenBank/DDBJ whole genome shotgun (WGS) entry which is preliminary data.</text>
</comment>
<sequence>MEADVHMDVSSSEDESSKMTDYILAPLADSYISVLVCPDVVAPFTRKQRTYVYIECADFRFNTQKRYNIRNLVNKIRAEKLNTLFEIHHNSNTATNIPAVSLLFLYYQNPAEVKTKASVQKLKKVNTSQDNTAGGRGKHSVYKLYIGWQHFTSGKYRVVTVKKGGGTRMMKYKTDEDLDVQTIIKRGAQFFFPNGKSQFGDLKDMDVSLASFSSENLEMFTDLNGNVCSFQGYLKSHGLFSSQYHLYIRTKSKQESTVIEDEKLGQGNVNKTLLVNNAIPGIIQLTFKKKVISRYSNEQSSISCCSMKKCYALSAYQETPYDEYNCLLDEFVVTKIERNDKIYLTELDDMSLQINMYTFTQSSDIILYGPDEIFGINDGDLMLGLITELHNKDILYRWFKDGDVILEGLNTSVLKVSTPGEYAVGIYFNGQMYMYGKQCIVSERSTTEVTEKLSVPSIHTEQLSGLSEHTENVSVHQSIQNSCLERTENLSVPSIHTEQLSGLSEHTENMSVPSIHTEQLSGLSEHTENVSVPSIHTEQLSGLSEHTENVSVPSIHTEQLSGLSEHTENVSVPTVHTEQLSGLSERIKNVSVPAVNTNLLSLPLGYTQQISITSGHIKLPSLPSTSGANDTFNDIECNSLPKVDIKNISFGEEIGRGAFGTVRKAVWLGTEVAVKEIHVKRMKFAKPLIKQELTVHSKVRHPNIIQLMAYALNKNKLFMISELNDGVNLDDVIFGEEHEGKISNEKKIDIARNVIQAVAYMHNQTPAIIHRDIKPENAPEVLLDHKGGNIPSDIWSLGCTLLELFTEVPVWSVPPDVDPVTYIISCMKARKQPDAMELFATKFTDNYNMTEMLYMALNYDINKRPNALEMLKVFET</sequence>
<dbReference type="Proteomes" id="UP001217089">
    <property type="component" value="Unassembled WGS sequence"/>
</dbReference>
<keyword evidence="3" id="KW-0418">Kinase</keyword>
<dbReference type="Gene3D" id="1.10.510.10">
    <property type="entry name" value="Transferase(Phosphotransferase) domain 1"/>
    <property type="match status" value="2"/>
</dbReference>
<evidence type="ECO:0000256" key="6">
    <source>
        <dbReference type="ARBA" id="ARBA00038999"/>
    </source>
</evidence>
<feature type="binding site" evidence="10">
    <location>
        <position position="675"/>
    </location>
    <ligand>
        <name>ATP</name>
        <dbReference type="ChEBI" id="CHEBI:30616"/>
    </ligand>
</feature>
<comment type="similarity">
    <text evidence="5">Belongs to the protein kinase superfamily. STE Ser/Thr protein kinase family. MAP kinase kinase subfamily.</text>
</comment>
<evidence type="ECO:0000256" key="7">
    <source>
        <dbReference type="ARBA" id="ARBA00049014"/>
    </source>
</evidence>
<dbReference type="PROSITE" id="PS00107">
    <property type="entry name" value="PROTEIN_KINASE_ATP"/>
    <property type="match status" value="1"/>
</dbReference>
<protein>
    <recommendedName>
        <fullName evidence="6">mitogen-activated protein kinase kinase</fullName>
        <ecNumber evidence="6">2.7.12.2</ecNumber>
    </recommendedName>
</protein>
<evidence type="ECO:0000256" key="2">
    <source>
        <dbReference type="ARBA" id="ARBA00022741"/>
    </source>
</evidence>
<organism evidence="12 13">
    <name type="scientific">Tegillarca granosa</name>
    <name type="common">Malaysian cockle</name>
    <name type="synonym">Anadara granosa</name>
    <dbReference type="NCBI Taxonomy" id="220873"/>
    <lineage>
        <taxon>Eukaryota</taxon>
        <taxon>Metazoa</taxon>
        <taxon>Spiralia</taxon>
        <taxon>Lophotrochozoa</taxon>
        <taxon>Mollusca</taxon>
        <taxon>Bivalvia</taxon>
        <taxon>Autobranchia</taxon>
        <taxon>Pteriomorphia</taxon>
        <taxon>Arcoida</taxon>
        <taxon>Arcoidea</taxon>
        <taxon>Arcidae</taxon>
        <taxon>Tegillarca</taxon>
    </lineage>
</organism>
<evidence type="ECO:0000313" key="13">
    <source>
        <dbReference type="Proteomes" id="UP001217089"/>
    </source>
</evidence>
<reference evidence="12 13" key="1">
    <citation type="submission" date="2022-12" db="EMBL/GenBank/DDBJ databases">
        <title>Chromosome-level genome of Tegillarca granosa.</title>
        <authorList>
            <person name="Kim J."/>
        </authorList>
    </citation>
    <scope>NUCLEOTIDE SEQUENCE [LARGE SCALE GENOMIC DNA]</scope>
    <source>
        <strain evidence="12">Teg-2019</strain>
        <tissue evidence="12">Adductor muscle</tissue>
    </source>
</reference>
<evidence type="ECO:0000256" key="1">
    <source>
        <dbReference type="ARBA" id="ARBA00022679"/>
    </source>
</evidence>
<accession>A0ABQ9G046</accession>
<dbReference type="PROSITE" id="PS50011">
    <property type="entry name" value="PROTEIN_KINASE_DOM"/>
    <property type="match status" value="1"/>
</dbReference>
<keyword evidence="1" id="KW-0808">Transferase</keyword>
<gene>
    <name evidence="12" type="ORF">KUTeg_001171</name>
</gene>
<keyword evidence="13" id="KW-1185">Reference proteome</keyword>
<evidence type="ECO:0000259" key="11">
    <source>
        <dbReference type="PROSITE" id="PS50011"/>
    </source>
</evidence>
<comment type="catalytic activity">
    <reaction evidence="9">
        <text>L-tyrosyl-[protein] + ATP = O-phospho-L-tyrosyl-[protein] + ADP + H(+)</text>
        <dbReference type="Rhea" id="RHEA:10596"/>
        <dbReference type="Rhea" id="RHEA-COMP:10136"/>
        <dbReference type="Rhea" id="RHEA-COMP:20101"/>
        <dbReference type="ChEBI" id="CHEBI:15378"/>
        <dbReference type="ChEBI" id="CHEBI:30616"/>
        <dbReference type="ChEBI" id="CHEBI:46858"/>
        <dbReference type="ChEBI" id="CHEBI:61978"/>
        <dbReference type="ChEBI" id="CHEBI:456216"/>
        <dbReference type="EC" id="2.7.12.2"/>
    </reaction>
</comment>
<dbReference type="PANTHER" id="PTHR48013">
    <property type="entry name" value="DUAL SPECIFICITY MITOGEN-ACTIVATED PROTEIN KINASE KINASE 5-RELATED"/>
    <property type="match status" value="1"/>
</dbReference>
<evidence type="ECO:0000256" key="4">
    <source>
        <dbReference type="ARBA" id="ARBA00022840"/>
    </source>
</evidence>
<dbReference type="SMART" id="SM00220">
    <property type="entry name" value="S_TKc"/>
    <property type="match status" value="1"/>
</dbReference>
<dbReference type="CDD" id="cd00180">
    <property type="entry name" value="PKc"/>
    <property type="match status" value="1"/>
</dbReference>
<keyword evidence="4 10" id="KW-0067">ATP-binding</keyword>
<evidence type="ECO:0000313" key="12">
    <source>
        <dbReference type="EMBL" id="KAJ8321313.1"/>
    </source>
</evidence>
<evidence type="ECO:0000256" key="8">
    <source>
        <dbReference type="ARBA" id="ARBA00049299"/>
    </source>
</evidence>
<dbReference type="SUPFAM" id="SSF56112">
    <property type="entry name" value="Protein kinase-like (PK-like)"/>
    <property type="match status" value="1"/>
</dbReference>
<proteinExistence type="inferred from homology"/>
<keyword evidence="2 10" id="KW-0547">Nucleotide-binding</keyword>
<dbReference type="InterPro" id="IPR000719">
    <property type="entry name" value="Prot_kinase_dom"/>
</dbReference>
<dbReference type="Pfam" id="PF00069">
    <property type="entry name" value="Pkinase"/>
    <property type="match status" value="1"/>
</dbReference>
<comment type="catalytic activity">
    <reaction evidence="8">
        <text>L-threonyl-[protein] + ATP = O-phospho-L-threonyl-[protein] + ADP + H(+)</text>
        <dbReference type="Rhea" id="RHEA:46608"/>
        <dbReference type="Rhea" id="RHEA-COMP:11060"/>
        <dbReference type="Rhea" id="RHEA-COMP:11605"/>
        <dbReference type="ChEBI" id="CHEBI:15378"/>
        <dbReference type="ChEBI" id="CHEBI:30013"/>
        <dbReference type="ChEBI" id="CHEBI:30616"/>
        <dbReference type="ChEBI" id="CHEBI:61977"/>
        <dbReference type="ChEBI" id="CHEBI:456216"/>
        <dbReference type="EC" id="2.7.12.2"/>
    </reaction>
</comment>